<dbReference type="EMBL" id="JADQTO010000008">
    <property type="protein sequence ID" value="MBG0563525.1"/>
    <property type="molecule type" value="Genomic_DNA"/>
</dbReference>
<comment type="caution">
    <text evidence="1">The sequence shown here is derived from an EMBL/GenBank/DDBJ whole genome shotgun (WGS) entry which is preliminary data.</text>
</comment>
<organism evidence="1 2">
    <name type="scientific">Actinoplanes aureus</name>
    <dbReference type="NCBI Taxonomy" id="2792083"/>
    <lineage>
        <taxon>Bacteria</taxon>
        <taxon>Bacillati</taxon>
        <taxon>Actinomycetota</taxon>
        <taxon>Actinomycetes</taxon>
        <taxon>Micromonosporales</taxon>
        <taxon>Micromonosporaceae</taxon>
        <taxon>Actinoplanes</taxon>
    </lineage>
</organism>
<accession>A0A931C508</accession>
<sequence length="90" mass="9354">MATASPTQPIGFATLSRTLVSLAADVATGVQRVVVGPANVRTARDNAWDAIQADRARARARVETSRAVAAMIATGPARSRRTASLAGSRH</sequence>
<keyword evidence="2" id="KW-1185">Reference proteome</keyword>
<protein>
    <submittedName>
        <fullName evidence="1">Uncharacterized protein</fullName>
    </submittedName>
</protein>
<dbReference type="Proteomes" id="UP000598146">
    <property type="component" value="Unassembled WGS sequence"/>
</dbReference>
<proteinExistence type="predicted"/>
<evidence type="ECO:0000313" key="2">
    <source>
        <dbReference type="Proteomes" id="UP000598146"/>
    </source>
</evidence>
<dbReference type="AlphaFoldDB" id="A0A931C508"/>
<dbReference type="RefSeq" id="WP_196415315.1">
    <property type="nucleotide sequence ID" value="NZ_JADQTO010000008.1"/>
</dbReference>
<evidence type="ECO:0000313" key="1">
    <source>
        <dbReference type="EMBL" id="MBG0563525.1"/>
    </source>
</evidence>
<reference evidence="1" key="1">
    <citation type="submission" date="2020-11" db="EMBL/GenBank/DDBJ databases">
        <title>Isolation and identification of active actinomycetes.</title>
        <authorList>
            <person name="Sun X."/>
        </authorList>
    </citation>
    <scope>NUCLEOTIDE SEQUENCE</scope>
    <source>
        <strain evidence="1">NEAU-A11</strain>
    </source>
</reference>
<name>A0A931C508_9ACTN</name>
<gene>
    <name evidence="1" type="ORF">I4J89_18930</name>
</gene>